<protein>
    <submittedName>
        <fullName evidence="2">Uncharacterized protein</fullName>
    </submittedName>
</protein>
<dbReference type="RefSeq" id="WP_091453157.1">
    <property type="nucleotide sequence ID" value="NZ_FMHU01000001.1"/>
</dbReference>
<sequence length="224" mass="23893">MGRTYVSAAKRAAATPPPAGTLGEVLAWVDGHTGRARQLLAQLDATPVNSGDQAAVAARKELVDALLAVFPSFTLDGETFRVLGELQLLDLCELMRLNKRGVKTVDPVAVAALADFFQGALGADEYERFRSYCREHAVDPDVLSDIMEGVAEDLTEVPTSRPSHSVGGPSSAGHGSKVDSPSAPAPMSSDGFQDFLQRRTEPDPGPLGISMRDPQPPREFVYFG</sequence>
<feature type="compositionally biased region" description="Low complexity" evidence="1">
    <location>
        <begin position="180"/>
        <end position="189"/>
    </location>
</feature>
<dbReference type="Proteomes" id="UP000198906">
    <property type="component" value="Unassembled WGS sequence"/>
</dbReference>
<gene>
    <name evidence="2" type="ORF">GA0074694_1031</name>
</gene>
<evidence type="ECO:0000256" key="1">
    <source>
        <dbReference type="SAM" id="MobiDB-lite"/>
    </source>
</evidence>
<dbReference type="STRING" id="47866.GA0074694_1031"/>
<dbReference type="AlphaFoldDB" id="A0A1C6RD68"/>
<accession>A0A1C6RD68</accession>
<reference evidence="3" key="1">
    <citation type="submission" date="2016-06" db="EMBL/GenBank/DDBJ databases">
        <authorList>
            <person name="Varghese N."/>
        </authorList>
    </citation>
    <scope>NUCLEOTIDE SEQUENCE [LARGE SCALE GENOMIC DNA]</scope>
    <source>
        <strain evidence="3">DSM 46123</strain>
    </source>
</reference>
<organism evidence="2 3">
    <name type="scientific">Micromonospora inyonensis</name>
    <dbReference type="NCBI Taxonomy" id="47866"/>
    <lineage>
        <taxon>Bacteria</taxon>
        <taxon>Bacillati</taxon>
        <taxon>Actinomycetota</taxon>
        <taxon>Actinomycetes</taxon>
        <taxon>Micromonosporales</taxon>
        <taxon>Micromonosporaceae</taxon>
        <taxon>Micromonospora</taxon>
    </lineage>
</organism>
<dbReference type="EMBL" id="FMHU01000001">
    <property type="protein sequence ID" value="SCL15051.1"/>
    <property type="molecule type" value="Genomic_DNA"/>
</dbReference>
<evidence type="ECO:0000313" key="2">
    <source>
        <dbReference type="EMBL" id="SCL15051.1"/>
    </source>
</evidence>
<feature type="region of interest" description="Disordered" evidence="1">
    <location>
        <begin position="156"/>
        <end position="224"/>
    </location>
</feature>
<evidence type="ECO:0000313" key="3">
    <source>
        <dbReference type="Proteomes" id="UP000198906"/>
    </source>
</evidence>
<name>A0A1C6RD68_9ACTN</name>
<proteinExistence type="predicted"/>
<keyword evidence="3" id="KW-1185">Reference proteome</keyword>